<reference evidence="2" key="1">
    <citation type="submission" date="2023-05" db="EMBL/GenBank/DDBJ databases">
        <title>Nepenthes gracilis genome sequencing.</title>
        <authorList>
            <person name="Fukushima K."/>
        </authorList>
    </citation>
    <scope>NUCLEOTIDE SEQUENCE</scope>
    <source>
        <strain evidence="2">SING2019-196</strain>
    </source>
</reference>
<dbReference type="EMBL" id="BSYO01000024">
    <property type="protein sequence ID" value="GMH22494.1"/>
    <property type="molecule type" value="Genomic_DNA"/>
</dbReference>
<organism evidence="2 3">
    <name type="scientific">Nepenthes gracilis</name>
    <name type="common">Slender pitcher plant</name>
    <dbReference type="NCBI Taxonomy" id="150966"/>
    <lineage>
        <taxon>Eukaryota</taxon>
        <taxon>Viridiplantae</taxon>
        <taxon>Streptophyta</taxon>
        <taxon>Embryophyta</taxon>
        <taxon>Tracheophyta</taxon>
        <taxon>Spermatophyta</taxon>
        <taxon>Magnoliopsida</taxon>
        <taxon>eudicotyledons</taxon>
        <taxon>Gunneridae</taxon>
        <taxon>Pentapetalae</taxon>
        <taxon>Caryophyllales</taxon>
        <taxon>Nepenthaceae</taxon>
        <taxon>Nepenthes</taxon>
    </lineage>
</organism>
<keyword evidence="3" id="KW-1185">Reference proteome</keyword>
<comment type="caution">
    <text evidence="2">The sequence shown here is derived from an EMBL/GenBank/DDBJ whole genome shotgun (WGS) entry which is preliminary data.</text>
</comment>
<dbReference type="Proteomes" id="UP001279734">
    <property type="component" value="Unassembled WGS sequence"/>
</dbReference>
<dbReference type="PANTHER" id="PTHR37697:SF2">
    <property type="entry name" value="AP2-LIKE ETHYLENE-RESPONSIVE TRANSCRIPTION FACTOR SNZ"/>
    <property type="match status" value="1"/>
</dbReference>
<accession>A0AAD3T4F8</accession>
<evidence type="ECO:0000313" key="2">
    <source>
        <dbReference type="EMBL" id="GMH22494.1"/>
    </source>
</evidence>
<dbReference type="AlphaFoldDB" id="A0AAD3T4F8"/>
<gene>
    <name evidence="2" type="ORF">Nepgr_024337</name>
</gene>
<evidence type="ECO:0000256" key="1">
    <source>
        <dbReference type="SAM" id="MobiDB-lite"/>
    </source>
</evidence>
<dbReference type="PANTHER" id="PTHR37697">
    <property type="entry name" value="AP2-LIKE ETHYLENE-RESPONSIVE TRANSCRIPTION FACTOR SNZ"/>
    <property type="match status" value="1"/>
</dbReference>
<sequence>METGMITESLQPSLSPPQQLAELIQALEQAIEMAKRLPNTSDISHQLLIFSSLHSAHHSISSFLYQQHHPPVSASTIAANLAVPLENSVSSAVGGDAEPMQVVGSGDEQNSVDRMEGKLRDFNIQNKRPKRPLSPSSAATAEQRRLDEHESASVPRKYVSRQMVCMLA</sequence>
<proteinExistence type="predicted"/>
<feature type="compositionally biased region" description="Basic and acidic residues" evidence="1">
    <location>
        <begin position="142"/>
        <end position="151"/>
    </location>
</feature>
<feature type="region of interest" description="Disordered" evidence="1">
    <location>
        <begin position="120"/>
        <end position="153"/>
    </location>
</feature>
<evidence type="ECO:0000313" key="3">
    <source>
        <dbReference type="Proteomes" id="UP001279734"/>
    </source>
</evidence>
<protein>
    <submittedName>
        <fullName evidence="2">Uncharacterized protein</fullName>
    </submittedName>
</protein>
<name>A0AAD3T4F8_NEPGR</name>
<feature type="region of interest" description="Disordered" evidence="1">
    <location>
        <begin position="93"/>
        <end position="112"/>
    </location>
</feature>